<feature type="transmembrane region" description="Helical" evidence="1">
    <location>
        <begin position="59"/>
        <end position="82"/>
    </location>
</feature>
<feature type="transmembrane region" description="Helical" evidence="1">
    <location>
        <begin position="174"/>
        <end position="195"/>
    </location>
</feature>
<dbReference type="AlphaFoldDB" id="F0IAA1"/>
<dbReference type="Proteomes" id="UP000003351">
    <property type="component" value="Unassembled WGS sequence"/>
</dbReference>
<reference evidence="2 3" key="1">
    <citation type="submission" date="2011-02" db="EMBL/GenBank/DDBJ databases">
        <authorList>
            <person name="Muzny D."/>
            <person name="Qin X."/>
            <person name="Deng J."/>
            <person name="Jiang H."/>
            <person name="Liu Y."/>
            <person name="Qu J."/>
            <person name="Song X.-Z."/>
            <person name="Zhang L."/>
            <person name="Thornton R."/>
            <person name="Coyle M."/>
            <person name="Francisco L."/>
            <person name="Jackson L."/>
            <person name="Javaid M."/>
            <person name="Korchina V."/>
            <person name="Kovar C."/>
            <person name="Mata R."/>
            <person name="Mathew T."/>
            <person name="Ngo R."/>
            <person name="Nguyen L."/>
            <person name="Nguyen N."/>
            <person name="Okwuonu G."/>
            <person name="Ongeri F."/>
            <person name="Pham C."/>
            <person name="Simmons D."/>
            <person name="Wilczek-Boney K."/>
            <person name="Hale W."/>
            <person name="Jakkamsetti A."/>
            <person name="Pham P."/>
            <person name="Ruth R."/>
            <person name="San Lucas F."/>
            <person name="Warren J."/>
            <person name="Zhang J."/>
            <person name="Zhao Z."/>
            <person name="Zhou C."/>
            <person name="Zhu D."/>
            <person name="Lee S."/>
            <person name="Bess C."/>
            <person name="Blankenburg K."/>
            <person name="Forbes L."/>
            <person name="Fu Q."/>
            <person name="Gubbala S."/>
            <person name="Hirani K."/>
            <person name="Jayaseelan J.C."/>
            <person name="Lara F."/>
            <person name="Munidasa M."/>
            <person name="Palculict T."/>
            <person name="Patil S."/>
            <person name="Pu L.-L."/>
            <person name="Saada N."/>
            <person name="Tang L."/>
            <person name="Weissenberger G."/>
            <person name="Zhu Y."/>
            <person name="Hemphill L."/>
            <person name="Shang Y."/>
            <person name="Youmans B."/>
            <person name="Ayvaz T."/>
            <person name="Ross M."/>
            <person name="Santibanez J."/>
            <person name="Aqrawi P."/>
            <person name="Gross S."/>
            <person name="Joshi V."/>
            <person name="Fowler G."/>
            <person name="Nazareth L."/>
            <person name="Reid J."/>
            <person name="Worley K."/>
            <person name="Petrosino J."/>
            <person name="Highlander S."/>
            <person name="Gibbs R."/>
        </authorList>
    </citation>
    <scope>NUCLEOTIDE SEQUENCE [LARGE SCALE GENOMIC DNA]</scope>
    <source>
        <strain evidence="2 3">SK115</strain>
    </source>
</reference>
<dbReference type="HOGENOM" id="CLU_045673_4_0_9"/>
<dbReference type="Pfam" id="PF06161">
    <property type="entry name" value="DUF975"/>
    <property type="match status" value="1"/>
</dbReference>
<dbReference type="InterPro" id="IPR010380">
    <property type="entry name" value="DUF975"/>
</dbReference>
<keyword evidence="1" id="KW-0472">Membrane</keyword>
<sequence>MNLSNIRAQARTVRSQTRGIFLLFAAPTLVSILSILLSLNDNLRDSIPSLTFSQFIYLLISKNLFPTTIQFILTLLLLSASYTMMRVLRKTKDDVGFSDIGQLFTSKTFTPVFKTVLLKQLLIFLWNIPMFCGSLLAIFNAYKILSISEKIPAHTVVTAQSAAGQQILQYTPGMLLGTLLIFTGLGIAIPQYYAYAQAEFILYDQLEAGSYQGAFYAIRQSRKLMKGYKGKLFMLNLSFIGWNLLARLTYGLLNFIVLPYTATAYILFYEELKKENAISHENNPQAQNSLS</sequence>
<organism evidence="2 3">
    <name type="scientific">Streptococcus sanguinis SK115</name>
    <dbReference type="NCBI Taxonomy" id="888810"/>
    <lineage>
        <taxon>Bacteria</taxon>
        <taxon>Bacillati</taxon>
        <taxon>Bacillota</taxon>
        <taxon>Bacilli</taxon>
        <taxon>Lactobacillales</taxon>
        <taxon>Streptococcaceae</taxon>
        <taxon>Streptococcus</taxon>
    </lineage>
</organism>
<dbReference type="PATRIC" id="fig|888810.3.peg.1619"/>
<name>F0IAA1_STRSA</name>
<dbReference type="PANTHER" id="PTHR40076">
    <property type="entry name" value="MEMBRANE PROTEIN-RELATED"/>
    <property type="match status" value="1"/>
</dbReference>
<protein>
    <submittedName>
        <fullName evidence="2">Integral membrane protein</fullName>
    </submittedName>
</protein>
<comment type="caution">
    <text evidence="2">The sequence shown here is derived from an EMBL/GenBank/DDBJ whole genome shotgun (WGS) entry which is preliminary data.</text>
</comment>
<dbReference type="PANTHER" id="PTHR40076:SF1">
    <property type="entry name" value="MEMBRANE PROTEIN"/>
    <property type="match status" value="1"/>
</dbReference>
<accession>F0IAA1</accession>
<feature type="transmembrane region" description="Helical" evidence="1">
    <location>
        <begin position="228"/>
        <end position="245"/>
    </location>
</feature>
<keyword evidence="1" id="KW-1133">Transmembrane helix</keyword>
<evidence type="ECO:0000313" key="3">
    <source>
        <dbReference type="Proteomes" id="UP000003351"/>
    </source>
</evidence>
<proteinExistence type="predicted"/>
<dbReference type="EMBL" id="AEXW01000007">
    <property type="protein sequence ID" value="EGD31241.1"/>
    <property type="molecule type" value="Genomic_DNA"/>
</dbReference>
<gene>
    <name evidence="2" type="ORF">HMPREF9382_1650</name>
</gene>
<evidence type="ECO:0000256" key="1">
    <source>
        <dbReference type="SAM" id="Phobius"/>
    </source>
</evidence>
<dbReference type="RefSeq" id="WP_002907501.1">
    <property type="nucleotide sequence ID" value="NZ_GL872408.1"/>
</dbReference>
<feature type="transmembrane region" description="Helical" evidence="1">
    <location>
        <begin position="121"/>
        <end position="142"/>
    </location>
</feature>
<evidence type="ECO:0000313" key="2">
    <source>
        <dbReference type="EMBL" id="EGD31241.1"/>
    </source>
</evidence>
<keyword evidence="1" id="KW-0812">Transmembrane</keyword>
<feature type="transmembrane region" description="Helical" evidence="1">
    <location>
        <begin position="251"/>
        <end position="269"/>
    </location>
</feature>
<feature type="transmembrane region" description="Helical" evidence="1">
    <location>
        <begin position="20"/>
        <end position="39"/>
    </location>
</feature>